<protein>
    <submittedName>
        <fullName evidence="1">Uncharacterized protein</fullName>
    </submittedName>
</protein>
<accession>A0A2N1MJR5</accession>
<proteinExistence type="predicted"/>
<dbReference type="Proteomes" id="UP000233469">
    <property type="component" value="Unassembled WGS sequence"/>
</dbReference>
<evidence type="ECO:0000313" key="2">
    <source>
        <dbReference type="Proteomes" id="UP000233469"/>
    </source>
</evidence>
<dbReference type="AlphaFoldDB" id="A0A2N1MJR5"/>
<dbReference type="PANTHER" id="PTHR14187:SF5">
    <property type="entry name" value="HEAT SHOCK 70 KDA PROTEIN 12A"/>
    <property type="match status" value="1"/>
</dbReference>
<gene>
    <name evidence="1" type="ORF">RhiirC2_856014</name>
</gene>
<dbReference type="VEuPathDB" id="FungiDB:RhiirFUN_026165"/>
<organism evidence="1 2">
    <name type="scientific">Rhizophagus irregularis</name>
    <dbReference type="NCBI Taxonomy" id="588596"/>
    <lineage>
        <taxon>Eukaryota</taxon>
        <taxon>Fungi</taxon>
        <taxon>Fungi incertae sedis</taxon>
        <taxon>Mucoromycota</taxon>
        <taxon>Glomeromycotina</taxon>
        <taxon>Glomeromycetes</taxon>
        <taxon>Glomerales</taxon>
        <taxon>Glomeraceae</taxon>
        <taxon>Rhizophagus</taxon>
    </lineage>
</organism>
<sequence length="455" mass="52290">MSKLITLHLEIDIARRSIDQFFYDGIDIQKTLPTIKTPVGGETTNGYLAQTSQIRSLLSFSHGSFSENSTSDLIGIETRWGWKKFIVPFSLVHQLQFRVVYESNILEYKESDKEWKEGNDSSYSKTTDGKIFKFSPLVKRGTKVEVSQEFDLDYYHGPSLFNIQLYRIPEYNAEYCDTPGMELVETIQIEFPDAHLEKDNNLKNFSGVTFDLTARKLVGNNPLQYSEITERIGDFFGSIFIDNEFIKFLREKLGTRAIGLLMENNYDQSQCLMQEFCQHKKLRFYCHTSVERPPIVAIAHGAIIYGLSKKSNGLNNNSVEDNMKNIDSSRVLKYTLGIDVDSLYGKSNDVEIHRFLALANRGTAIELDQTFSFNFEPKFNQKSENFAIYYTKNDNVQHCEILLGVLKIILPDVYFYNRSINFGLTFGQKGITAFARNELNGQNHTTTFCYLNNVF</sequence>
<reference evidence="1 2" key="1">
    <citation type="submission" date="2016-04" db="EMBL/GenBank/DDBJ databases">
        <title>Genome analyses suggest a sexual origin of heterokaryosis in a supposedly ancient asexual fungus.</title>
        <authorList>
            <person name="Ropars J."/>
            <person name="Sedzielewska K."/>
            <person name="Noel J."/>
            <person name="Charron P."/>
            <person name="Farinelli L."/>
            <person name="Marton T."/>
            <person name="Kruger M."/>
            <person name="Pelin A."/>
            <person name="Brachmann A."/>
            <person name="Corradi N."/>
        </authorList>
    </citation>
    <scope>NUCLEOTIDE SEQUENCE [LARGE SCALE GENOMIC DNA]</scope>
    <source>
        <strain evidence="1 2">C2</strain>
    </source>
</reference>
<name>A0A2N1MJR5_9GLOM</name>
<evidence type="ECO:0000313" key="1">
    <source>
        <dbReference type="EMBL" id="PKK61879.1"/>
    </source>
</evidence>
<comment type="caution">
    <text evidence="1">The sequence shown here is derived from an EMBL/GenBank/DDBJ whole genome shotgun (WGS) entry which is preliminary data.</text>
</comment>
<dbReference type="PANTHER" id="PTHR14187">
    <property type="entry name" value="ALPHA KINASE/ELONGATION FACTOR 2 KINASE"/>
    <property type="match status" value="1"/>
</dbReference>
<dbReference type="VEuPathDB" id="FungiDB:FUN_001776"/>
<dbReference type="EMBL" id="LLXL01002088">
    <property type="protein sequence ID" value="PKK61879.1"/>
    <property type="molecule type" value="Genomic_DNA"/>
</dbReference>
<reference evidence="1 2" key="2">
    <citation type="submission" date="2017-10" db="EMBL/GenBank/DDBJ databases">
        <title>Extensive intraspecific genome diversity in a model arbuscular mycorrhizal fungus.</title>
        <authorList>
            <person name="Chen E.C.H."/>
            <person name="Morin E."/>
            <person name="Baudet D."/>
            <person name="Noel J."/>
            <person name="Ndikumana S."/>
            <person name="Charron P."/>
            <person name="St-Onge C."/>
            <person name="Giorgi J."/>
            <person name="Grigoriev I.V."/>
            <person name="Roux C."/>
            <person name="Martin F.M."/>
            <person name="Corradi N."/>
        </authorList>
    </citation>
    <scope>NUCLEOTIDE SEQUENCE [LARGE SCALE GENOMIC DNA]</scope>
    <source>
        <strain evidence="1 2">C2</strain>
    </source>
</reference>
<dbReference type="VEuPathDB" id="FungiDB:RhiirA1_539147"/>